<evidence type="ECO:0000256" key="4">
    <source>
        <dbReference type="ARBA" id="ARBA00022741"/>
    </source>
</evidence>
<evidence type="ECO:0000256" key="2">
    <source>
        <dbReference type="ARBA" id="ARBA00022679"/>
    </source>
</evidence>
<dbReference type="PANTHER" id="PTHR19136:SF81">
    <property type="entry name" value="MOLYBDENUM COFACTOR GUANYLYLTRANSFERASE"/>
    <property type="match status" value="1"/>
</dbReference>
<evidence type="ECO:0000256" key="7">
    <source>
        <dbReference type="ARBA" id="ARBA00023150"/>
    </source>
</evidence>
<feature type="binding site" evidence="8">
    <location>
        <begin position="15"/>
        <end position="17"/>
    </location>
    <ligand>
        <name>GTP</name>
        <dbReference type="ChEBI" id="CHEBI:37565"/>
    </ligand>
</feature>
<comment type="function">
    <text evidence="8">Transfers a GMP moiety from GTP to Mo-molybdopterin (Mo-MPT) cofactor (Moco or molybdenum cofactor) to form Mo-molybdopterin guanine dinucleotide (Mo-MGD) cofactor.</text>
</comment>
<evidence type="ECO:0000256" key="1">
    <source>
        <dbReference type="ARBA" id="ARBA00022490"/>
    </source>
</evidence>
<feature type="domain" description="MobA-like NTP transferase" evidence="9">
    <location>
        <begin position="12"/>
        <end position="166"/>
    </location>
</feature>
<dbReference type="InterPro" id="IPR029044">
    <property type="entry name" value="Nucleotide-diphossugar_trans"/>
</dbReference>
<dbReference type="GO" id="GO:0005525">
    <property type="term" value="F:GTP binding"/>
    <property type="evidence" value="ECO:0007669"/>
    <property type="project" value="UniProtKB-UniRule"/>
</dbReference>
<comment type="caution">
    <text evidence="10">The sequence shown here is derived from an EMBL/GenBank/DDBJ whole genome shotgun (WGS) entry which is preliminary data.</text>
</comment>
<dbReference type="Proteomes" id="UP000235731">
    <property type="component" value="Unassembled WGS sequence"/>
</dbReference>
<evidence type="ECO:0000256" key="6">
    <source>
        <dbReference type="ARBA" id="ARBA00023134"/>
    </source>
</evidence>
<dbReference type="Gene3D" id="3.90.550.10">
    <property type="entry name" value="Spore Coat Polysaccharide Biosynthesis Protein SpsA, Chain A"/>
    <property type="match status" value="1"/>
</dbReference>
<dbReference type="EMBL" id="PNIE01000040">
    <property type="protein sequence ID" value="PMP63300.1"/>
    <property type="molecule type" value="Genomic_DNA"/>
</dbReference>
<sequence length="225" mass="25703">MKNLEEFLKVKGLILAGGEGKRIGGKKPLRLLFGKPLIYWALRPYLEENLEVYISVRDKTQEEEIKEALLREKISLDKIWFLLDEPFCKGKGPLGGLFSGMKACQELTYLLVSAVDQPFLTREIFKPLLEKAISHTSKACVYRVDGKIEPLPGVYSSELSEILKNFILSSSKPSFKSFLDYLHSQNLVVFLDYVTKIKKEGSPFLNINFLEDLKAAEDVFYTRKI</sequence>
<comment type="cofactor">
    <cofactor evidence="8">
        <name>Mg(2+)</name>
        <dbReference type="ChEBI" id="CHEBI:18420"/>
    </cofactor>
</comment>
<evidence type="ECO:0000256" key="5">
    <source>
        <dbReference type="ARBA" id="ARBA00022842"/>
    </source>
</evidence>
<evidence type="ECO:0000259" key="9">
    <source>
        <dbReference type="Pfam" id="PF12804"/>
    </source>
</evidence>
<comment type="caution">
    <text evidence="8">Lacks conserved residue(s) required for the propagation of feature annotation.</text>
</comment>
<dbReference type="InterPro" id="IPR013482">
    <property type="entry name" value="Molybde_CF_guanTrfase"/>
</dbReference>
<evidence type="ECO:0000256" key="3">
    <source>
        <dbReference type="ARBA" id="ARBA00022723"/>
    </source>
</evidence>
<dbReference type="Pfam" id="PF12804">
    <property type="entry name" value="NTP_transf_3"/>
    <property type="match status" value="1"/>
</dbReference>
<comment type="domain">
    <text evidence="8">The N-terminal domain determines nucleotide recognition and specific binding, while the C-terminal domain determines the specific binding to the target protein.</text>
</comment>
<evidence type="ECO:0000313" key="10">
    <source>
        <dbReference type="EMBL" id="PMP63300.1"/>
    </source>
</evidence>
<dbReference type="CDD" id="cd02503">
    <property type="entry name" value="MobA"/>
    <property type="match status" value="1"/>
</dbReference>
<feature type="binding site" evidence="8">
    <location>
        <position position="116"/>
    </location>
    <ligand>
        <name>Mg(2+)</name>
        <dbReference type="ChEBI" id="CHEBI:18420"/>
    </ligand>
</feature>
<comment type="catalytic activity">
    <reaction evidence="8">
        <text>Mo-molybdopterin + GTP + H(+) = Mo-molybdopterin guanine dinucleotide + diphosphate</text>
        <dbReference type="Rhea" id="RHEA:34243"/>
        <dbReference type="ChEBI" id="CHEBI:15378"/>
        <dbReference type="ChEBI" id="CHEBI:33019"/>
        <dbReference type="ChEBI" id="CHEBI:37565"/>
        <dbReference type="ChEBI" id="CHEBI:71302"/>
        <dbReference type="ChEBI" id="CHEBI:71310"/>
        <dbReference type="EC" id="2.7.7.77"/>
    </reaction>
</comment>
<dbReference type="HAMAP" id="MF_00316">
    <property type="entry name" value="MobA"/>
    <property type="match status" value="1"/>
</dbReference>
<reference evidence="10 11" key="1">
    <citation type="submission" date="2018-01" db="EMBL/GenBank/DDBJ databases">
        <title>Metagenomic assembled genomes from two thermal pools in the Uzon Caldera, Kamchatka, Russia.</title>
        <authorList>
            <person name="Wilkins L."/>
            <person name="Ettinger C."/>
        </authorList>
    </citation>
    <scope>NUCLEOTIDE SEQUENCE [LARGE SCALE GENOMIC DNA]</scope>
    <source>
        <strain evidence="10">ZAV-15</strain>
    </source>
</reference>
<organism evidence="10 11">
    <name type="scientific">Caldimicrobium thiodismutans</name>
    <dbReference type="NCBI Taxonomy" id="1653476"/>
    <lineage>
        <taxon>Bacteria</taxon>
        <taxon>Pseudomonadati</taxon>
        <taxon>Thermodesulfobacteriota</taxon>
        <taxon>Thermodesulfobacteria</taxon>
        <taxon>Thermodesulfobacteriales</taxon>
        <taxon>Thermodesulfobacteriaceae</taxon>
        <taxon>Caldimicrobium</taxon>
    </lineage>
</organism>
<dbReference type="AlphaFoldDB" id="A0A2N7PK36"/>
<evidence type="ECO:0000313" key="11">
    <source>
        <dbReference type="Proteomes" id="UP000235731"/>
    </source>
</evidence>
<comment type="similarity">
    <text evidence="8">Belongs to the MobA family.</text>
</comment>
<feature type="binding site" evidence="8">
    <location>
        <position position="84"/>
    </location>
    <ligand>
        <name>GTP</name>
        <dbReference type="ChEBI" id="CHEBI:37565"/>
    </ligand>
</feature>
<name>A0A2N7PK36_9BACT</name>
<dbReference type="SUPFAM" id="SSF53448">
    <property type="entry name" value="Nucleotide-diphospho-sugar transferases"/>
    <property type="match status" value="1"/>
</dbReference>
<keyword evidence="7 8" id="KW-0501">Molybdenum cofactor biosynthesis</keyword>
<dbReference type="PANTHER" id="PTHR19136">
    <property type="entry name" value="MOLYBDENUM COFACTOR GUANYLYLTRANSFERASE"/>
    <property type="match status" value="1"/>
</dbReference>
<keyword evidence="6 8" id="KW-0342">GTP-binding</keyword>
<keyword evidence="1 8" id="KW-0963">Cytoplasm</keyword>
<dbReference type="EC" id="2.7.7.77" evidence="8"/>
<comment type="subcellular location">
    <subcellularLocation>
        <location evidence="8">Cytoplasm</location>
    </subcellularLocation>
</comment>
<keyword evidence="2 8" id="KW-0808">Transferase</keyword>
<dbReference type="GO" id="GO:0061603">
    <property type="term" value="F:molybdenum cofactor guanylyltransferase activity"/>
    <property type="evidence" value="ECO:0007669"/>
    <property type="project" value="UniProtKB-EC"/>
</dbReference>
<protein>
    <recommendedName>
        <fullName evidence="8">Probable molybdenum cofactor guanylyltransferase</fullName>
        <shortName evidence="8">MoCo guanylyltransferase</shortName>
        <ecNumber evidence="8">2.7.7.77</ecNumber>
    </recommendedName>
    <alternativeName>
        <fullName evidence="8">GTP:molybdopterin guanylyltransferase</fullName>
    </alternativeName>
    <alternativeName>
        <fullName evidence="8">Mo-MPT guanylyltransferase</fullName>
    </alternativeName>
    <alternativeName>
        <fullName evidence="8">Molybdopterin guanylyltransferase</fullName>
    </alternativeName>
    <alternativeName>
        <fullName evidence="8">Molybdopterin-guanine dinucleotide synthase</fullName>
        <shortName evidence="8">MGD synthase</shortName>
    </alternativeName>
</protein>
<dbReference type="GO" id="GO:0005737">
    <property type="term" value="C:cytoplasm"/>
    <property type="evidence" value="ECO:0007669"/>
    <property type="project" value="UniProtKB-SubCell"/>
</dbReference>
<accession>A0A2N7PK36</accession>
<feature type="binding site" evidence="8">
    <location>
        <position position="27"/>
    </location>
    <ligand>
        <name>GTP</name>
        <dbReference type="ChEBI" id="CHEBI:37565"/>
    </ligand>
</feature>
<gene>
    <name evidence="8" type="primary">mobA</name>
    <name evidence="10" type="ORF">C0197_02955</name>
</gene>
<feature type="binding site" evidence="8">
    <location>
        <position position="116"/>
    </location>
    <ligand>
        <name>GTP</name>
        <dbReference type="ChEBI" id="CHEBI:37565"/>
    </ligand>
</feature>
<dbReference type="InterPro" id="IPR025877">
    <property type="entry name" value="MobA-like_NTP_Trfase"/>
</dbReference>
<keyword evidence="5 8" id="KW-0460">Magnesium</keyword>
<keyword evidence="3 8" id="KW-0479">Metal-binding</keyword>
<dbReference type="GO" id="GO:0046872">
    <property type="term" value="F:metal ion binding"/>
    <property type="evidence" value="ECO:0007669"/>
    <property type="project" value="UniProtKB-KW"/>
</dbReference>
<evidence type="ECO:0000256" key="8">
    <source>
        <dbReference type="HAMAP-Rule" id="MF_00316"/>
    </source>
</evidence>
<dbReference type="GO" id="GO:0006777">
    <property type="term" value="P:Mo-molybdopterin cofactor biosynthetic process"/>
    <property type="evidence" value="ECO:0007669"/>
    <property type="project" value="UniProtKB-KW"/>
</dbReference>
<keyword evidence="4 8" id="KW-0547">Nucleotide-binding</keyword>
<proteinExistence type="inferred from homology"/>